<evidence type="ECO:0000313" key="3">
    <source>
        <dbReference type="Proteomes" id="UP001152798"/>
    </source>
</evidence>
<dbReference type="Proteomes" id="UP001152798">
    <property type="component" value="Chromosome 6"/>
</dbReference>
<evidence type="ECO:0000256" key="1">
    <source>
        <dbReference type="SAM" id="MobiDB-lite"/>
    </source>
</evidence>
<proteinExistence type="predicted"/>
<protein>
    <submittedName>
        <fullName evidence="2">Uncharacterized protein</fullName>
    </submittedName>
</protein>
<gene>
    <name evidence="2" type="ORF">NEZAVI_LOCUS13536</name>
</gene>
<sequence>MCCVPRAVAPFLIVLQRLTRREEGEGERSGGGEGRRLMLDVSGRGQASHWPLPWRRPDYGRRSRTNKSPACLSSPFSSPLTPPYPPFLFHP</sequence>
<feature type="compositionally biased region" description="Pro residues" evidence="1">
    <location>
        <begin position="80"/>
        <end position="91"/>
    </location>
</feature>
<organism evidence="2 3">
    <name type="scientific">Nezara viridula</name>
    <name type="common">Southern green stink bug</name>
    <name type="synonym">Cimex viridulus</name>
    <dbReference type="NCBI Taxonomy" id="85310"/>
    <lineage>
        <taxon>Eukaryota</taxon>
        <taxon>Metazoa</taxon>
        <taxon>Ecdysozoa</taxon>
        <taxon>Arthropoda</taxon>
        <taxon>Hexapoda</taxon>
        <taxon>Insecta</taxon>
        <taxon>Pterygota</taxon>
        <taxon>Neoptera</taxon>
        <taxon>Paraneoptera</taxon>
        <taxon>Hemiptera</taxon>
        <taxon>Heteroptera</taxon>
        <taxon>Panheteroptera</taxon>
        <taxon>Pentatomomorpha</taxon>
        <taxon>Pentatomoidea</taxon>
        <taxon>Pentatomidae</taxon>
        <taxon>Pentatominae</taxon>
        <taxon>Nezara</taxon>
    </lineage>
</organism>
<accession>A0A9P0HNE1</accession>
<keyword evidence="3" id="KW-1185">Reference proteome</keyword>
<feature type="region of interest" description="Disordered" evidence="1">
    <location>
        <begin position="20"/>
        <end position="91"/>
    </location>
</feature>
<name>A0A9P0HNE1_NEZVI</name>
<feature type="compositionally biased region" description="Basic and acidic residues" evidence="1">
    <location>
        <begin position="20"/>
        <end position="38"/>
    </location>
</feature>
<reference evidence="2" key="1">
    <citation type="submission" date="2022-01" db="EMBL/GenBank/DDBJ databases">
        <authorList>
            <person name="King R."/>
        </authorList>
    </citation>
    <scope>NUCLEOTIDE SEQUENCE</scope>
</reference>
<dbReference type="AlphaFoldDB" id="A0A9P0HNE1"/>
<evidence type="ECO:0000313" key="2">
    <source>
        <dbReference type="EMBL" id="CAH1405299.1"/>
    </source>
</evidence>
<dbReference type="EMBL" id="OV725082">
    <property type="protein sequence ID" value="CAH1405299.1"/>
    <property type="molecule type" value="Genomic_DNA"/>
</dbReference>